<dbReference type="EMBL" id="BRPK01000005">
    <property type="protein sequence ID" value="GLB38776.1"/>
    <property type="molecule type" value="Genomic_DNA"/>
</dbReference>
<comment type="similarity">
    <text evidence="1 4">Belongs to the short-chain dehydrogenases/reductases (SDR) family.</text>
</comment>
<keyword evidence="3" id="KW-0560">Oxidoreductase</keyword>
<dbReference type="Gene3D" id="3.40.50.720">
    <property type="entry name" value="NAD(P)-binding Rossmann-like Domain"/>
    <property type="match status" value="1"/>
</dbReference>
<dbReference type="InterPro" id="IPR002347">
    <property type="entry name" value="SDR_fam"/>
</dbReference>
<comment type="caution">
    <text evidence="5">The sequence shown here is derived from an EMBL/GenBank/DDBJ whole genome shotgun (WGS) entry which is preliminary data.</text>
</comment>
<keyword evidence="2" id="KW-0521">NADP</keyword>
<accession>A0A9P3PNZ9</accession>
<dbReference type="PROSITE" id="PS00061">
    <property type="entry name" value="ADH_SHORT"/>
    <property type="match status" value="1"/>
</dbReference>
<proteinExistence type="inferred from homology"/>
<dbReference type="SUPFAM" id="SSF51735">
    <property type="entry name" value="NAD(P)-binding Rossmann-fold domains"/>
    <property type="match status" value="1"/>
</dbReference>
<gene>
    <name evidence="5" type="ORF">LshimejAT787_0506410</name>
</gene>
<evidence type="ECO:0000256" key="2">
    <source>
        <dbReference type="ARBA" id="ARBA00022857"/>
    </source>
</evidence>
<dbReference type="InterPro" id="IPR036291">
    <property type="entry name" value="NAD(P)-bd_dom_sf"/>
</dbReference>
<dbReference type="PANTHER" id="PTHR43976:SF16">
    <property type="entry name" value="SHORT-CHAIN DEHYDROGENASE_REDUCTASE FAMILY PROTEIN"/>
    <property type="match status" value="1"/>
</dbReference>
<evidence type="ECO:0000256" key="1">
    <source>
        <dbReference type="ARBA" id="ARBA00006484"/>
    </source>
</evidence>
<evidence type="ECO:0000313" key="6">
    <source>
        <dbReference type="Proteomes" id="UP001063166"/>
    </source>
</evidence>
<sequence>MRSPDKDTGAELKSLDPSRVLVLRVDLQDLSSIAPAVDAAILKFQKIDLLLNNAGFGEAGAFEGTSRERIQAQFDVNLFGLMDVTRAILPHFRANGGGGIINISSGSGFYALPLISIYTASKFALEGFTESLAFELASQNTFVKSVVPHGHVGATNFTFEPRAEHTGTTVETPDSYKPYVQRTIEAFGKRFEAWSITAQRVAEVVFEAATDGAAKLRYPVNGTDTADFRKARFEPKSDEEYVATMRSLFP</sequence>
<dbReference type="AlphaFoldDB" id="A0A9P3PNZ9"/>
<dbReference type="PRINTS" id="PR00080">
    <property type="entry name" value="SDRFAMILY"/>
</dbReference>
<evidence type="ECO:0000256" key="4">
    <source>
        <dbReference type="RuleBase" id="RU000363"/>
    </source>
</evidence>
<organism evidence="5 6">
    <name type="scientific">Lyophyllum shimeji</name>
    <name type="common">Hon-shimeji</name>
    <name type="synonym">Tricholoma shimeji</name>
    <dbReference type="NCBI Taxonomy" id="47721"/>
    <lineage>
        <taxon>Eukaryota</taxon>
        <taxon>Fungi</taxon>
        <taxon>Dikarya</taxon>
        <taxon>Basidiomycota</taxon>
        <taxon>Agaricomycotina</taxon>
        <taxon>Agaricomycetes</taxon>
        <taxon>Agaricomycetidae</taxon>
        <taxon>Agaricales</taxon>
        <taxon>Tricholomatineae</taxon>
        <taxon>Lyophyllaceae</taxon>
        <taxon>Lyophyllum</taxon>
    </lineage>
</organism>
<dbReference type="PANTHER" id="PTHR43976">
    <property type="entry name" value="SHORT CHAIN DEHYDROGENASE"/>
    <property type="match status" value="1"/>
</dbReference>
<dbReference type="InterPro" id="IPR020904">
    <property type="entry name" value="Sc_DH/Rdtase_CS"/>
</dbReference>
<evidence type="ECO:0000313" key="5">
    <source>
        <dbReference type="EMBL" id="GLB38776.1"/>
    </source>
</evidence>
<dbReference type="Pfam" id="PF00106">
    <property type="entry name" value="adh_short"/>
    <property type="match status" value="1"/>
</dbReference>
<evidence type="ECO:0000256" key="3">
    <source>
        <dbReference type="ARBA" id="ARBA00023002"/>
    </source>
</evidence>
<name>A0A9P3PNZ9_LYOSH</name>
<dbReference type="InterPro" id="IPR051911">
    <property type="entry name" value="SDR_oxidoreductase"/>
</dbReference>
<dbReference type="Proteomes" id="UP001063166">
    <property type="component" value="Unassembled WGS sequence"/>
</dbReference>
<dbReference type="PRINTS" id="PR00081">
    <property type="entry name" value="GDHRDH"/>
</dbReference>
<protein>
    <submittedName>
        <fullName evidence="5">NAD(P)H-binding</fullName>
    </submittedName>
</protein>
<reference evidence="5" key="1">
    <citation type="submission" date="2022-07" db="EMBL/GenBank/DDBJ databases">
        <title>The genome of Lyophyllum shimeji provides insight into the initial evolution of ectomycorrhizal fungal genome.</title>
        <authorList>
            <person name="Kobayashi Y."/>
            <person name="Shibata T."/>
            <person name="Hirakawa H."/>
            <person name="Shigenobu S."/>
            <person name="Nishiyama T."/>
            <person name="Yamada A."/>
            <person name="Hasebe M."/>
            <person name="Kawaguchi M."/>
        </authorList>
    </citation>
    <scope>NUCLEOTIDE SEQUENCE</scope>
    <source>
        <strain evidence="5">AT787</strain>
    </source>
</reference>
<dbReference type="GO" id="GO:0016491">
    <property type="term" value="F:oxidoreductase activity"/>
    <property type="evidence" value="ECO:0007669"/>
    <property type="project" value="UniProtKB-KW"/>
</dbReference>
<dbReference type="OrthoDB" id="1274115at2759"/>
<keyword evidence="6" id="KW-1185">Reference proteome</keyword>